<evidence type="ECO:0000256" key="3">
    <source>
        <dbReference type="ARBA" id="ARBA00022475"/>
    </source>
</evidence>
<comment type="similarity">
    <text evidence="2">Belongs to the FliN/MopA/SpaO family.</text>
</comment>
<evidence type="ECO:0000256" key="6">
    <source>
        <dbReference type="ARBA" id="ARBA00023136"/>
    </source>
</evidence>
<keyword evidence="4" id="KW-0145">Chemotaxis</keyword>
<keyword evidence="9" id="KW-1185">Reference proteome</keyword>
<organism evidence="8 9">
    <name type="scientific">Lysinimonas soli</name>
    <dbReference type="NCBI Taxonomy" id="1074233"/>
    <lineage>
        <taxon>Bacteria</taxon>
        <taxon>Bacillati</taxon>
        <taxon>Actinomycetota</taxon>
        <taxon>Actinomycetes</taxon>
        <taxon>Micrococcales</taxon>
        <taxon>Microbacteriaceae</taxon>
        <taxon>Lysinimonas</taxon>
    </lineage>
</organism>
<dbReference type="RefSeq" id="WP_386740044.1">
    <property type="nucleotide sequence ID" value="NZ_JBHSMG010000002.1"/>
</dbReference>
<dbReference type="Pfam" id="PF01052">
    <property type="entry name" value="FliMN_C"/>
    <property type="match status" value="1"/>
</dbReference>
<evidence type="ECO:0000313" key="8">
    <source>
        <dbReference type="EMBL" id="MFC5502348.1"/>
    </source>
</evidence>
<keyword evidence="8" id="KW-0966">Cell projection</keyword>
<evidence type="ECO:0000256" key="5">
    <source>
        <dbReference type="ARBA" id="ARBA00022779"/>
    </source>
</evidence>
<dbReference type="InterPro" id="IPR012826">
    <property type="entry name" value="FliN"/>
</dbReference>
<dbReference type="PRINTS" id="PR00956">
    <property type="entry name" value="FLGMOTORFLIN"/>
</dbReference>
<gene>
    <name evidence="8" type="primary">fliN</name>
    <name evidence="8" type="ORF">ACFPJ4_08870</name>
</gene>
<accession>A0ABW0NRP6</accession>
<protein>
    <submittedName>
        <fullName evidence="8">Flagellar motor switch protein FliN</fullName>
    </submittedName>
</protein>
<keyword evidence="8" id="KW-0282">Flagellum</keyword>
<dbReference type="SUPFAM" id="SSF101801">
    <property type="entry name" value="Surface presentation of antigens (SPOA)"/>
    <property type="match status" value="1"/>
</dbReference>
<sequence length="233" mass="24677">MRTTTKPTRQQLAVDALITHMPATARLRARVADAPSPLPPAAASAVVASYVGETSADLALVLIDNTFLAEASGSKTRVKPTDVIVPALQESAAVLGTGVLSEATEADAAASFSDPEATIFELLADDEVLGWFIIRLRSQPTTTGSAMSIEGRLGRLNEVEMTLTVEIGRTRMPIRNVLGLEVGAVVELDRAVGAPADILLNGRLIAHGEVVVVDQEFAVRVTRILDNAEVMDR</sequence>
<reference evidence="9" key="1">
    <citation type="journal article" date="2019" name="Int. J. Syst. Evol. Microbiol.">
        <title>The Global Catalogue of Microorganisms (GCM) 10K type strain sequencing project: providing services to taxonomists for standard genome sequencing and annotation.</title>
        <authorList>
            <consortium name="The Broad Institute Genomics Platform"/>
            <consortium name="The Broad Institute Genome Sequencing Center for Infectious Disease"/>
            <person name="Wu L."/>
            <person name="Ma J."/>
        </authorList>
    </citation>
    <scope>NUCLEOTIDE SEQUENCE [LARGE SCALE GENOMIC DNA]</scope>
    <source>
        <strain evidence="9">CGMCC 4.6997</strain>
    </source>
</reference>
<keyword evidence="8" id="KW-0969">Cilium</keyword>
<dbReference type="InterPro" id="IPR051469">
    <property type="entry name" value="FliN/MopA/SpaO"/>
</dbReference>
<name>A0ABW0NRP6_9MICO</name>
<evidence type="ECO:0000259" key="7">
    <source>
        <dbReference type="Pfam" id="PF01052"/>
    </source>
</evidence>
<evidence type="ECO:0000256" key="4">
    <source>
        <dbReference type="ARBA" id="ARBA00022500"/>
    </source>
</evidence>
<dbReference type="Proteomes" id="UP001596039">
    <property type="component" value="Unassembled WGS sequence"/>
</dbReference>
<keyword evidence="6" id="KW-0472">Membrane</keyword>
<dbReference type="InterPro" id="IPR001543">
    <property type="entry name" value="FliN-like_C"/>
</dbReference>
<comment type="subcellular location">
    <subcellularLocation>
        <location evidence="1">Cell membrane</location>
        <topology evidence="1">Peripheral membrane protein</topology>
        <orientation evidence="1">Cytoplasmic side</orientation>
    </subcellularLocation>
</comment>
<dbReference type="EMBL" id="JBHSMG010000002">
    <property type="protein sequence ID" value="MFC5502348.1"/>
    <property type="molecule type" value="Genomic_DNA"/>
</dbReference>
<feature type="domain" description="Flagellar motor switch protein FliN-like C-terminal" evidence="7">
    <location>
        <begin position="155"/>
        <end position="225"/>
    </location>
</feature>
<comment type="caution">
    <text evidence="8">The sequence shown here is derived from an EMBL/GenBank/DDBJ whole genome shotgun (WGS) entry which is preliminary data.</text>
</comment>
<dbReference type="Gene3D" id="2.30.330.10">
    <property type="entry name" value="SpoA-like"/>
    <property type="match status" value="1"/>
</dbReference>
<dbReference type="InterPro" id="IPR036429">
    <property type="entry name" value="SpoA-like_sf"/>
</dbReference>
<dbReference type="InterPro" id="IPR001172">
    <property type="entry name" value="FliN_T3SS_HrcQb"/>
</dbReference>
<keyword evidence="3" id="KW-1003">Cell membrane</keyword>
<evidence type="ECO:0000256" key="1">
    <source>
        <dbReference type="ARBA" id="ARBA00004413"/>
    </source>
</evidence>
<keyword evidence="5" id="KW-0283">Flagellar rotation</keyword>
<evidence type="ECO:0000313" key="9">
    <source>
        <dbReference type="Proteomes" id="UP001596039"/>
    </source>
</evidence>
<dbReference type="PANTHER" id="PTHR43484">
    <property type="match status" value="1"/>
</dbReference>
<dbReference type="PANTHER" id="PTHR43484:SF1">
    <property type="entry name" value="FLAGELLAR MOTOR SWITCH PROTEIN FLIN"/>
    <property type="match status" value="1"/>
</dbReference>
<evidence type="ECO:0000256" key="2">
    <source>
        <dbReference type="ARBA" id="ARBA00009226"/>
    </source>
</evidence>
<proteinExistence type="inferred from homology"/>
<dbReference type="NCBIfam" id="TIGR02480">
    <property type="entry name" value="fliN"/>
    <property type="match status" value="1"/>
</dbReference>